<dbReference type="PANTHER" id="PTHR33434">
    <property type="entry name" value="DEGV DOMAIN-CONTAINING PROTEIN DR_1986-RELATED"/>
    <property type="match status" value="1"/>
</dbReference>
<protein>
    <submittedName>
        <fullName evidence="3">DegV family protein</fullName>
    </submittedName>
</protein>
<evidence type="ECO:0000313" key="3">
    <source>
        <dbReference type="EMBL" id="HIU94834.1"/>
    </source>
</evidence>
<proteinExistence type="predicted"/>
<keyword evidence="2" id="KW-0446">Lipid-binding</keyword>
<organism evidence="3 4">
    <name type="scientific">Candidatus Aphodomorpha intestinavium</name>
    <dbReference type="NCBI Taxonomy" id="2840672"/>
    <lineage>
        <taxon>Bacteria</taxon>
        <taxon>Bacillati</taxon>
        <taxon>Bacillota</taxon>
        <taxon>Clostridia</taxon>
        <taxon>Eubacteriales</taxon>
        <taxon>Candidatus Aphodomorpha</taxon>
    </lineage>
</organism>
<evidence type="ECO:0000256" key="2">
    <source>
        <dbReference type="ARBA" id="ARBA00023121"/>
    </source>
</evidence>
<dbReference type="Gene3D" id="2.20.28.50">
    <property type="entry name" value="degv family protein"/>
    <property type="match status" value="1"/>
</dbReference>
<dbReference type="EMBL" id="DVNZ01000214">
    <property type="protein sequence ID" value="HIU94834.1"/>
    <property type="molecule type" value="Genomic_DNA"/>
</dbReference>
<dbReference type="Proteomes" id="UP000824128">
    <property type="component" value="Unassembled WGS sequence"/>
</dbReference>
<name>A0A9D1N4Y2_9FIRM</name>
<dbReference type="Pfam" id="PF02645">
    <property type="entry name" value="DegV"/>
    <property type="match status" value="1"/>
</dbReference>
<reference evidence="3" key="2">
    <citation type="journal article" date="2021" name="PeerJ">
        <title>Extensive microbial diversity within the chicken gut microbiome revealed by metagenomics and culture.</title>
        <authorList>
            <person name="Gilroy R."/>
            <person name="Ravi A."/>
            <person name="Getino M."/>
            <person name="Pursley I."/>
            <person name="Horton D.L."/>
            <person name="Alikhan N.F."/>
            <person name="Baker D."/>
            <person name="Gharbi K."/>
            <person name="Hall N."/>
            <person name="Watson M."/>
            <person name="Adriaenssens E.M."/>
            <person name="Foster-Nyarko E."/>
            <person name="Jarju S."/>
            <person name="Secka A."/>
            <person name="Antonio M."/>
            <person name="Oren A."/>
            <person name="Chaudhuri R.R."/>
            <person name="La Ragione R."/>
            <person name="Hildebrand F."/>
            <person name="Pallen M.J."/>
        </authorList>
    </citation>
    <scope>NUCLEOTIDE SEQUENCE</scope>
    <source>
        <strain evidence="3">ChiGjej2B2-16831</strain>
    </source>
</reference>
<dbReference type="NCBIfam" id="TIGR00762">
    <property type="entry name" value="DegV"/>
    <property type="match status" value="1"/>
</dbReference>
<gene>
    <name evidence="3" type="ORF">IAD24_06700</name>
</gene>
<dbReference type="AlphaFoldDB" id="A0A9D1N4Y2"/>
<comment type="caution">
    <text evidence="3">The sequence shown here is derived from an EMBL/GenBank/DDBJ whole genome shotgun (WGS) entry which is preliminary data.</text>
</comment>
<dbReference type="SUPFAM" id="SSF82549">
    <property type="entry name" value="DAK1/DegV-like"/>
    <property type="match status" value="1"/>
</dbReference>
<dbReference type="InterPro" id="IPR043168">
    <property type="entry name" value="DegV_C"/>
</dbReference>
<reference evidence="3" key="1">
    <citation type="submission" date="2020-10" db="EMBL/GenBank/DDBJ databases">
        <authorList>
            <person name="Gilroy R."/>
        </authorList>
    </citation>
    <scope>NUCLEOTIDE SEQUENCE</scope>
    <source>
        <strain evidence="3">ChiGjej2B2-16831</strain>
    </source>
</reference>
<evidence type="ECO:0000256" key="1">
    <source>
        <dbReference type="ARBA" id="ARBA00003238"/>
    </source>
</evidence>
<dbReference type="InterPro" id="IPR050270">
    <property type="entry name" value="DegV_domain_contain"/>
</dbReference>
<comment type="function">
    <text evidence="1">May bind long-chain fatty acids, such as palmitate, and may play a role in lipid transport or fatty acid metabolism.</text>
</comment>
<accession>A0A9D1N4Y2</accession>
<dbReference type="PANTHER" id="PTHR33434:SF3">
    <property type="entry name" value="DEGV DOMAIN-CONTAINING PROTEIN YITS"/>
    <property type="match status" value="1"/>
</dbReference>
<sequence>MADYIIMTDSSCDLPAAMAAELELEVLPLSVLIDGRSYVNHLDERDITFKDCYAALRAGKSATTSAVNVEAFVQAMEPHLQAGRDILYLGFSSALSGTYNAGAVAARQLSEKYPDRRLYAVDTLSASMGQGLLVYLTVQQKRAGATIEQARDYAEAQKLHLCHWFTVDDLNHLHRGGRVSATSAVLGTVLNIKPVLHMDDEGRLIFMEKVRGRRNSIKRLLDKMRETAIEPDKQIVFMSHGDCLEDAEYLAGRIREEWNVQDVVINYVGPVIGAHSGPGTLALFFLGAQR</sequence>
<dbReference type="Gene3D" id="3.30.1180.10">
    <property type="match status" value="1"/>
</dbReference>
<dbReference type="PROSITE" id="PS51482">
    <property type="entry name" value="DEGV"/>
    <property type="match status" value="1"/>
</dbReference>
<evidence type="ECO:0000313" key="4">
    <source>
        <dbReference type="Proteomes" id="UP000824128"/>
    </source>
</evidence>
<dbReference type="Gene3D" id="3.40.50.10440">
    <property type="entry name" value="Dihydroxyacetone kinase, domain 1"/>
    <property type="match status" value="1"/>
</dbReference>
<dbReference type="InterPro" id="IPR003797">
    <property type="entry name" value="DegV"/>
</dbReference>
<dbReference type="GO" id="GO:0008289">
    <property type="term" value="F:lipid binding"/>
    <property type="evidence" value="ECO:0007669"/>
    <property type="project" value="UniProtKB-KW"/>
</dbReference>